<dbReference type="InterPro" id="IPR050722">
    <property type="entry name" value="Pyruvate:ferred/Flavod_OxRd"/>
</dbReference>
<gene>
    <name evidence="10" type="ordered locus">PH1666</name>
</gene>
<dbReference type="EMBL" id="BA000001">
    <property type="protein sequence ID" value="BAA30778.1"/>
    <property type="molecule type" value="Genomic_DNA"/>
</dbReference>
<evidence type="ECO:0000256" key="2">
    <source>
        <dbReference type="ARBA" id="ARBA00052359"/>
    </source>
</evidence>
<feature type="domain" description="Pyruvate:ferredoxin oxidoreductase core" evidence="9">
    <location>
        <begin position="306"/>
        <end position="400"/>
    </location>
</feature>
<keyword evidence="1" id="KW-0560">Oxidoreductase</keyword>
<organism evidence="10 11">
    <name type="scientific">Pyrococcus horikoshii (strain ATCC 700860 / DSM 12428 / JCM 9974 / NBRC 100139 / OT-3)</name>
    <dbReference type="NCBI Taxonomy" id="70601"/>
    <lineage>
        <taxon>Archaea</taxon>
        <taxon>Methanobacteriati</taxon>
        <taxon>Methanobacteriota</taxon>
        <taxon>Thermococci</taxon>
        <taxon>Thermococcales</taxon>
        <taxon>Thermococcaceae</taxon>
        <taxon>Pyrococcus</taxon>
    </lineage>
</organism>
<sequence>MSRLCNSRKVVVMIIRGDEPEQKALLRKLYRPGNYFMMGDEAIAYGAIFAGCRFYAGYPITPSSEIAETMARELPKVGGYYLQMEDEIGSIAAMIGASWTGLKAMTATSGPGFSLMQENIGYAVMTETPIVVVNVQRSGPSTGQATKGAQGDFFQARWGTHGDHPMIAVSPISVEDAFWETIRAFNIAEKLRTPVIVLFDGILGHTREQIRIPDPDEVEITYRKLPGSEEEAKLPFGDPHGDGVPPMPLFGHGYFTHVTGSTHKENGLRDVYTQEVHDKLVRRIHRKIEQNRDVYEKYEEYYTDDAEILVVSWGVSARPSLGAVLKAREEGIKAGLFVPKTVHPFPGERMRELGKKVRAILVPEMNLGQMVLEVQRFVNDDVILKGVNKIGGVPLTVEEILKEIRGVA</sequence>
<dbReference type="GO" id="GO:0006979">
    <property type="term" value="P:response to oxidative stress"/>
    <property type="evidence" value="ECO:0007669"/>
    <property type="project" value="TreeGrafter"/>
</dbReference>
<dbReference type="FunFam" id="3.40.50.920:FF:000013">
    <property type="entry name" value="Ferredoxin oxidoreductase alpha subunit"/>
    <property type="match status" value="1"/>
</dbReference>
<dbReference type="eggNOG" id="arCOG01607">
    <property type="taxonomic scope" value="Archaea"/>
</dbReference>
<feature type="domain" description="Pyruvate flavodoxin/ferredoxin oxidoreductase pyrimidine binding" evidence="8">
    <location>
        <begin position="46"/>
        <end position="282"/>
    </location>
</feature>
<dbReference type="Pfam" id="PF01855">
    <property type="entry name" value="POR_N"/>
    <property type="match status" value="1"/>
</dbReference>
<dbReference type="PANTHER" id="PTHR32154">
    <property type="entry name" value="PYRUVATE-FLAVODOXIN OXIDOREDUCTASE-RELATED"/>
    <property type="match status" value="1"/>
</dbReference>
<evidence type="ECO:0000256" key="4">
    <source>
        <dbReference type="ARBA" id="ARBA00066947"/>
    </source>
</evidence>
<dbReference type="CDD" id="cd07034">
    <property type="entry name" value="TPP_PYR_PFOR_IOR-alpha_like"/>
    <property type="match status" value="1"/>
</dbReference>
<dbReference type="GO" id="GO:0006082">
    <property type="term" value="P:organic acid metabolic process"/>
    <property type="evidence" value="ECO:0007669"/>
    <property type="project" value="UniProtKB-ARBA"/>
</dbReference>
<accession>O59334</accession>
<dbReference type="InterPro" id="IPR029061">
    <property type="entry name" value="THDP-binding"/>
</dbReference>
<dbReference type="Pfam" id="PF17147">
    <property type="entry name" value="PFOR_II"/>
    <property type="match status" value="1"/>
</dbReference>
<evidence type="ECO:0000256" key="1">
    <source>
        <dbReference type="ARBA" id="ARBA00023002"/>
    </source>
</evidence>
<dbReference type="Gene3D" id="3.40.50.920">
    <property type="match status" value="1"/>
</dbReference>
<dbReference type="InterPro" id="IPR033412">
    <property type="entry name" value="PFOR_II"/>
</dbReference>
<dbReference type="NCBIfam" id="NF006412">
    <property type="entry name" value="PRK08659.1"/>
    <property type="match status" value="1"/>
</dbReference>
<dbReference type="GO" id="GO:0044272">
    <property type="term" value="P:sulfur compound biosynthetic process"/>
    <property type="evidence" value="ECO:0007669"/>
    <property type="project" value="UniProtKB-ARBA"/>
</dbReference>
<dbReference type="Gene3D" id="3.40.50.970">
    <property type="match status" value="1"/>
</dbReference>
<comment type="subunit">
    <text evidence="3">Heterotetramer of the KorA, KorB, KorC and KorD subunits.</text>
</comment>
<dbReference type="SUPFAM" id="SSF52518">
    <property type="entry name" value="Thiamin diphosphate-binding fold (THDP-binding)"/>
    <property type="match status" value="1"/>
</dbReference>
<evidence type="ECO:0000256" key="7">
    <source>
        <dbReference type="ARBA" id="ARBA00079587"/>
    </source>
</evidence>
<name>O59334_PYRHO</name>
<evidence type="ECO:0000313" key="11">
    <source>
        <dbReference type="Proteomes" id="UP000000752"/>
    </source>
</evidence>
<comment type="catalytic activity">
    <reaction evidence="2">
        <text>2 oxidized [2Fe-2S]-[ferredoxin] + 2-oxoglutarate + CoA = succinyl-CoA + 2 reduced [2Fe-2S]-[ferredoxin] + CO2 + H(+)</text>
        <dbReference type="Rhea" id="RHEA:17297"/>
        <dbReference type="Rhea" id="RHEA-COMP:10000"/>
        <dbReference type="Rhea" id="RHEA-COMP:10001"/>
        <dbReference type="ChEBI" id="CHEBI:15378"/>
        <dbReference type="ChEBI" id="CHEBI:16526"/>
        <dbReference type="ChEBI" id="CHEBI:16810"/>
        <dbReference type="ChEBI" id="CHEBI:33737"/>
        <dbReference type="ChEBI" id="CHEBI:33738"/>
        <dbReference type="ChEBI" id="CHEBI:57287"/>
        <dbReference type="ChEBI" id="CHEBI:57292"/>
        <dbReference type="EC" id="1.2.7.3"/>
    </reaction>
</comment>
<evidence type="ECO:0000256" key="3">
    <source>
        <dbReference type="ARBA" id="ARBA00064882"/>
    </source>
</evidence>
<dbReference type="GO" id="GO:0047553">
    <property type="term" value="F:2-oxoglutarate synthase activity"/>
    <property type="evidence" value="ECO:0007669"/>
    <property type="project" value="UniProtKB-EC"/>
</dbReference>
<keyword evidence="11" id="KW-1185">Reference proteome</keyword>
<evidence type="ECO:0000259" key="9">
    <source>
        <dbReference type="Pfam" id="PF17147"/>
    </source>
</evidence>
<dbReference type="EnsemblBacteria" id="BAA30778">
    <property type="protein sequence ID" value="BAA30778"/>
    <property type="gene ID" value="BAA30778"/>
</dbReference>
<dbReference type="PIR" id="B71047">
    <property type="entry name" value="B71047"/>
</dbReference>
<reference evidence="10 11" key="1">
    <citation type="journal article" date="1998" name="DNA Res.">
        <title>Complete sequence and gene organization of the genome of a hyper-thermophilic archaebacterium, Pyrococcus horikoshii OT3.</title>
        <authorList>
            <person name="Kawarabayasi Y."/>
            <person name="Sawada M."/>
            <person name="Horikawa H."/>
            <person name="Haikawa Y."/>
            <person name="Hino Y."/>
            <person name="Yamamoto S."/>
            <person name="Sekine M."/>
            <person name="Baba S."/>
            <person name="Kosugi H."/>
            <person name="Hosoyama A."/>
            <person name="Nagai Y."/>
            <person name="Sakai M."/>
            <person name="Ogura K."/>
            <person name="Otuka R."/>
            <person name="Nakazawa H."/>
            <person name="Takamiya M."/>
            <person name="Ohfuku Y."/>
            <person name="Funahashi T."/>
            <person name="Tanaka T."/>
            <person name="Kudoh Y."/>
            <person name="Yamazaki J."/>
            <person name="Kushida N."/>
            <person name="Oguchi A."/>
            <person name="Aoki K."/>
            <person name="Nakamura Y."/>
            <person name="Robb T.F."/>
            <person name="Horikoshi K."/>
            <person name="Masuchi Y."/>
            <person name="Shizuya H."/>
            <person name="Kikuchi H."/>
        </authorList>
    </citation>
    <scope>NUCLEOTIDE SEQUENCE [LARGE SCALE GENOMIC DNA]</scope>
    <source>
        <strain evidence="11">ATCC 700860 / DSM 12428 / JCM 9974 / NBRC 100139 / OT-3</strain>
    </source>
</reference>
<dbReference type="STRING" id="70601.gene:9378659"/>
<evidence type="ECO:0000259" key="8">
    <source>
        <dbReference type="Pfam" id="PF01855"/>
    </source>
</evidence>
<dbReference type="SUPFAM" id="SSF52922">
    <property type="entry name" value="TK C-terminal domain-like"/>
    <property type="match status" value="1"/>
</dbReference>
<dbReference type="PANTHER" id="PTHR32154:SF14">
    <property type="entry name" value="2-OXOGLUTARATE SYNTHASE SUBUNIT KORA"/>
    <property type="match status" value="1"/>
</dbReference>
<dbReference type="Proteomes" id="UP000000752">
    <property type="component" value="Chromosome"/>
</dbReference>
<dbReference type="FunFam" id="3.40.50.970:FF:000022">
    <property type="entry name" value="2-oxoglutarate ferredoxin oxidoreductase alpha subunit"/>
    <property type="match status" value="1"/>
</dbReference>
<dbReference type="EC" id="1.2.7.3" evidence="4"/>
<evidence type="ECO:0000313" key="10">
    <source>
        <dbReference type="EMBL" id="BAA30778.1"/>
    </source>
</evidence>
<evidence type="ECO:0000256" key="6">
    <source>
        <dbReference type="ARBA" id="ARBA00076968"/>
    </source>
</evidence>
<protein>
    <recommendedName>
        <fullName evidence="5">2-oxoglutarate synthase subunit KorA</fullName>
        <ecNumber evidence="4">1.2.7.3</ecNumber>
    </recommendedName>
    <alternativeName>
        <fullName evidence="7">2-ketoglutarate oxidoreductase alpha chain</fullName>
    </alternativeName>
    <alternativeName>
        <fullName evidence="6">2-oxoglutarate-ferredoxin oxidoreductase subunit alpha</fullName>
    </alternativeName>
</protein>
<dbReference type="InterPro" id="IPR002880">
    <property type="entry name" value="Pyrv_Fd/Flavodoxin_OxRdtase_N"/>
</dbReference>
<evidence type="ECO:0000256" key="5">
    <source>
        <dbReference type="ARBA" id="ARBA00071398"/>
    </source>
</evidence>
<dbReference type="InterPro" id="IPR009014">
    <property type="entry name" value="Transketo_C/PFOR_II"/>
</dbReference>
<dbReference type="KEGG" id="pho:PH1666"/>
<proteinExistence type="predicted"/>
<dbReference type="AlphaFoldDB" id="O59334"/>